<dbReference type="PANTHER" id="PTHR42941">
    <property type="entry name" value="SLL1037 PROTEIN"/>
    <property type="match status" value="1"/>
</dbReference>
<organism evidence="2 3">
    <name type="scientific">Grimontia kaedaensis</name>
    <dbReference type="NCBI Taxonomy" id="2872157"/>
    <lineage>
        <taxon>Bacteria</taxon>
        <taxon>Pseudomonadati</taxon>
        <taxon>Pseudomonadota</taxon>
        <taxon>Gammaproteobacteria</taxon>
        <taxon>Vibrionales</taxon>
        <taxon>Vibrionaceae</taxon>
        <taxon>Grimontia</taxon>
    </lineage>
</organism>
<evidence type="ECO:0000313" key="3">
    <source>
        <dbReference type="Proteomes" id="UP001056255"/>
    </source>
</evidence>
<accession>A0ABY4X1F9</accession>
<dbReference type="InterPro" id="IPR011852">
    <property type="entry name" value="TRAP_TAXI"/>
</dbReference>
<evidence type="ECO:0000256" key="1">
    <source>
        <dbReference type="SAM" id="SignalP"/>
    </source>
</evidence>
<feature type="signal peptide" evidence="1">
    <location>
        <begin position="1"/>
        <end position="24"/>
    </location>
</feature>
<name>A0ABY4X1F9_9GAMM</name>
<evidence type="ECO:0000313" key="2">
    <source>
        <dbReference type="EMBL" id="USH05088.1"/>
    </source>
</evidence>
<proteinExistence type="predicted"/>
<reference evidence="2" key="1">
    <citation type="submission" date="2021-08" db="EMBL/GenBank/DDBJ databases">
        <authorList>
            <person name="Sakaguchi M."/>
            <person name="Kikuchi T."/>
            <person name="Urbanczyk H."/>
        </authorList>
    </citation>
    <scope>NUCLEOTIDE SEQUENCE</scope>
    <source>
        <strain evidence="2">020920N</strain>
    </source>
</reference>
<dbReference type="Proteomes" id="UP001056255">
    <property type="component" value="Chromosome II"/>
</dbReference>
<dbReference type="EMBL" id="CP082276">
    <property type="protein sequence ID" value="USH05088.1"/>
    <property type="molecule type" value="Genomic_DNA"/>
</dbReference>
<dbReference type="SUPFAM" id="SSF53850">
    <property type="entry name" value="Periplasmic binding protein-like II"/>
    <property type="match status" value="1"/>
</dbReference>
<keyword evidence="3" id="KW-1185">Reference proteome</keyword>
<dbReference type="PANTHER" id="PTHR42941:SF1">
    <property type="entry name" value="SLL1037 PROTEIN"/>
    <property type="match status" value="1"/>
</dbReference>
<feature type="chain" id="PRO_5045504055" evidence="1">
    <location>
        <begin position="25"/>
        <end position="334"/>
    </location>
</feature>
<dbReference type="CDD" id="cd13520">
    <property type="entry name" value="PBP2_TAXI_TRAP"/>
    <property type="match status" value="1"/>
</dbReference>
<keyword evidence="1" id="KW-0732">Signal</keyword>
<sequence length="334" mass="35751">MKLKKMLAAMAIVASMGASVNVGAEERSYILATASTGGTYYPVGVALATLSKVKLGPKYQFSLSAISSAGSGENVKLLNENEAQFAILQGLYGAWAWQGSGPYKGVKQDDIRAVSMLWQNVEHFIVRSDLAETGTVSDLSKLDGKKFSIGKKNSGTENSGRHIMSELSISPDNFHLAFMGYGASANALQNGTIEGMNTPAGVPVGAVTQAFAAMGDDLKILSFTDEQIKQVNSTYNLWTAYEIPANTYPGLDKPITTVAQPNFLAVRDDVSDDDVYQLTKAIYENLPFLQGIHKATKAMAIEKGIAGLPVPLHPGAARYYEEVGIDIPAELKTQ</sequence>
<dbReference type="NCBIfam" id="TIGR02122">
    <property type="entry name" value="TRAP_TAXI"/>
    <property type="match status" value="1"/>
</dbReference>
<protein>
    <submittedName>
        <fullName evidence="2">TAXI family TRAP transporter solute-binding subunit</fullName>
    </submittedName>
</protein>
<dbReference type="Pfam" id="PF16868">
    <property type="entry name" value="NMT1_3"/>
    <property type="match status" value="1"/>
</dbReference>
<dbReference type="RefSeq" id="WP_251881498.1">
    <property type="nucleotide sequence ID" value="NZ_CP082276.1"/>
</dbReference>
<gene>
    <name evidence="2" type="ORF">K6Q96_17830</name>
</gene>
<dbReference type="Gene3D" id="3.40.190.10">
    <property type="entry name" value="Periplasmic binding protein-like II"/>
    <property type="match status" value="2"/>
</dbReference>